<proteinExistence type="inferred from homology"/>
<evidence type="ECO:0000313" key="2">
    <source>
        <dbReference type="EMBL" id="KAI1902552.1"/>
    </source>
</evidence>
<comment type="similarity">
    <text evidence="1">Belongs to the cornifelin family.</text>
</comment>
<name>A0A8T3E012_9TELE</name>
<dbReference type="Pfam" id="PF04749">
    <property type="entry name" value="PLAC8"/>
    <property type="match status" value="1"/>
</dbReference>
<protein>
    <recommendedName>
        <fullName evidence="4">Cornifelin homolog B-like</fullName>
    </recommendedName>
</protein>
<reference evidence="2" key="1">
    <citation type="submission" date="2021-01" db="EMBL/GenBank/DDBJ databases">
        <authorList>
            <person name="Zahm M."/>
            <person name="Roques C."/>
            <person name="Cabau C."/>
            <person name="Klopp C."/>
            <person name="Donnadieu C."/>
            <person name="Jouanno E."/>
            <person name="Lampietro C."/>
            <person name="Louis A."/>
            <person name="Herpin A."/>
            <person name="Echchiki A."/>
            <person name="Berthelot C."/>
            <person name="Parey E."/>
            <person name="Roest-Crollius H."/>
            <person name="Braasch I."/>
            <person name="Postlethwait J."/>
            <person name="Bobe J."/>
            <person name="Montfort J."/>
            <person name="Bouchez O."/>
            <person name="Begum T."/>
            <person name="Mejri S."/>
            <person name="Adams A."/>
            <person name="Chen W.-J."/>
            <person name="Guiguen Y."/>
        </authorList>
    </citation>
    <scope>NUCLEOTIDE SEQUENCE</scope>
    <source>
        <tissue evidence="2">Blood</tissue>
    </source>
</reference>
<dbReference type="EMBL" id="JAERUA010000002">
    <property type="protein sequence ID" value="KAI1902552.1"/>
    <property type="molecule type" value="Genomic_DNA"/>
</dbReference>
<accession>A0A8T3E012</accession>
<dbReference type="NCBIfam" id="TIGR01571">
    <property type="entry name" value="A_thal_Cys_rich"/>
    <property type="match status" value="1"/>
</dbReference>
<keyword evidence="3" id="KW-1185">Reference proteome</keyword>
<evidence type="ECO:0000256" key="1">
    <source>
        <dbReference type="ARBA" id="ARBA00009024"/>
    </source>
</evidence>
<dbReference type="Proteomes" id="UP000829720">
    <property type="component" value="Unassembled WGS sequence"/>
</dbReference>
<comment type="caution">
    <text evidence="2">The sequence shown here is derived from an EMBL/GenBank/DDBJ whole genome shotgun (WGS) entry which is preliminary data.</text>
</comment>
<dbReference type="OrthoDB" id="1045822at2759"/>
<gene>
    <name evidence="2" type="ORF">AGOR_G00017050</name>
</gene>
<evidence type="ECO:0000313" key="3">
    <source>
        <dbReference type="Proteomes" id="UP000829720"/>
    </source>
</evidence>
<evidence type="ECO:0008006" key="4">
    <source>
        <dbReference type="Google" id="ProtNLM"/>
    </source>
</evidence>
<sequence>MAQDLHLFESETERFSLQTTHLLHSSPVPVCQREAPAMTTTLVIQQPKPVMEAMQNNQWNSGICDCWDDKANCCFACWCFPCFACLTAREYGQCLCLPLLDACGFVPPVTMAIRVSMRERYGITGTMCNDCLYSTCCRPCSWCQMSREMKMRYQPIVLVNAKTKE</sequence>
<organism evidence="2 3">
    <name type="scientific">Albula goreensis</name>
    <dbReference type="NCBI Taxonomy" id="1534307"/>
    <lineage>
        <taxon>Eukaryota</taxon>
        <taxon>Metazoa</taxon>
        <taxon>Chordata</taxon>
        <taxon>Craniata</taxon>
        <taxon>Vertebrata</taxon>
        <taxon>Euteleostomi</taxon>
        <taxon>Actinopterygii</taxon>
        <taxon>Neopterygii</taxon>
        <taxon>Teleostei</taxon>
        <taxon>Albuliformes</taxon>
        <taxon>Albulidae</taxon>
        <taxon>Albula</taxon>
    </lineage>
</organism>
<dbReference type="PANTHER" id="PTHR15907">
    <property type="entry name" value="DUF614 FAMILY PROTEIN-RELATED"/>
    <property type="match status" value="1"/>
</dbReference>
<dbReference type="AlphaFoldDB" id="A0A8T3E012"/>
<dbReference type="InterPro" id="IPR006461">
    <property type="entry name" value="PLAC_motif_containing"/>
</dbReference>